<name>A0A9D2H7B4_9FIRM</name>
<keyword evidence="1" id="KW-0238">DNA-binding</keyword>
<dbReference type="SUPFAM" id="SSF46785">
    <property type="entry name" value="Winged helix' DNA-binding domain"/>
    <property type="match status" value="1"/>
</dbReference>
<reference evidence="2" key="2">
    <citation type="submission" date="2021-04" db="EMBL/GenBank/DDBJ databases">
        <authorList>
            <person name="Gilroy R."/>
        </authorList>
    </citation>
    <scope>NUCLEOTIDE SEQUENCE</scope>
    <source>
        <strain evidence="2">ChiSjej2B20-11307</strain>
    </source>
</reference>
<comment type="caution">
    <text evidence="2">The sequence shown here is derived from an EMBL/GenBank/DDBJ whole genome shotgun (WGS) entry which is preliminary data.</text>
</comment>
<dbReference type="NCBIfam" id="TIGR00738">
    <property type="entry name" value="rrf2_super"/>
    <property type="match status" value="1"/>
</dbReference>
<evidence type="ECO:0000313" key="2">
    <source>
        <dbReference type="EMBL" id="HJA05878.1"/>
    </source>
</evidence>
<accession>A0A9D2H7B4</accession>
<dbReference type="InterPro" id="IPR030489">
    <property type="entry name" value="TR_Rrf2-type_CS"/>
</dbReference>
<dbReference type="InterPro" id="IPR036388">
    <property type="entry name" value="WH-like_DNA-bd_sf"/>
</dbReference>
<dbReference type="Proteomes" id="UP000824223">
    <property type="component" value="Unassembled WGS sequence"/>
</dbReference>
<proteinExistence type="predicted"/>
<dbReference type="Gene3D" id="1.10.10.10">
    <property type="entry name" value="Winged helix-like DNA-binding domain superfamily/Winged helix DNA-binding domain"/>
    <property type="match status" value="1"/>
</dbReference>
<sequence length="145" mass="16115">MRISTKGKYALEVVADLALHSDAKHPESLKNIALRRNLSEKYLERIMKMLKDSGIVRSVRGARGGYCLGRPPETLTAYEILKASEGELAPVECLIRDASCGIACGKCPTQNIWRNMWEVIKEVSGRVTVGDIIRETKRKEGIKTG</sequence>
<dbReference type="EMBL" id="DXAK01000008">
    <property type="protein sequence ID" value="HJA05878.1"/>
    <property type="molecule type" value="Genomic_DNA"/>
</dbReference>
<evidence type="ECO:0000256" key="1">
    <source>
        <dbReference type="ARBA" id="ARBA00023125"/>
    </source>
</evidence>
<dbReference type="Pfam" id="PF02082">
    <property type="entry name" value="Rrf2"/>
    <property type="match status" value="1"/>
</dbReference>
<dbReference type="AlphaFoldDB" id="A0A9D2H7B4"/>
<organism evidence="2 3">
    <name type="scientific">Candidatus Mediterraneibacter pullicola</name>
    <dbReference type="NCBI Taxonomy" id="2838682"/>
    <lineage>
        <taxon>Bacteria</taxon>
        <taxon>Bacillati</taxon>
        <taxon>Bacillota</taxon>
        <taxon>Clostridia</taxon>
        <taxon>Lachnospirales</taxon>
        <taxon>Lachnospiraceae</taxon>
        <taxon>Mediterraneibacter</taxon>
    </lineage>
</organism>
<protein>
    <submittedName>
        <fullName evidence="2">Rrf2 family transcriptional regulator</fullName>
    </submittedName>
</protein>
<dbReference type="PANTHER" id="PTHR33221">
    <property type="entry name" value="WINGED HELIX-TURN-HELIX TRANSCRIPTIONAL REGULATOR, RRF2 FAMILY"/>
    <property type="match status" value="1"/>
</dbReference>
<dbReference type="GO" id="GO:0005829">
    <property type="term" value="C:cytosol"/>
    <property type="evidence" value="ECO:0007669"/>
    <property type="project" value="TreeGrafter"/>
</dbReference>
<gene>
    <name evidence="2" type="ORF">H9798_01840</name>
</gene>
<dbReference type="InterPro" id="IPR000944">
    <property type="entry name" value="Tscrpt_reg_Rrf2"/>
</dbReference>
<dbReference type="PANTHER" id="PTHR33221:SF5">
    <property type="entry name" value="HTH-TYPE TRANSCRIPTIONAL REGULATOR ISCR"/>
    <property type="match status" value="1"/>
</dbReference>
<reference evidence="2" key="1">
    <citation type="journal article" date="2021" name="PeerJ">
        <title>Extensive microbial diversity within the chicken gut microbiome revealed by metagenomics and culture.</title>
        <authorList>
            <person name="Gilroy R."/>
            <person name="Ravi A."/>
            <person name="Getino M."/>
            <person name="Pursley I."/>
            <person name="Horton D.L."/>
            <person name="Alikhan N.F."/>
            <person name="Baker D."/>
            <person name="Gharbi K."/>
            <person name="Hall N."/>
            <person name="Watson M."/>
            <person name="Adriaenssens E.M."/>
            <person name="Foster-Nyarko E."/>
            <person name="Jarju S."/>
            <person name="Secka A."/>
            <person name="Antonio M."/>
            <person name="Oren A."/>
            <person name="Chaudhuri R.R."/>
            <person name="La Ragione R."/>
            <person name="Hildebrand F."/>
            <person name="Pallen M.J."/>
        </authorList>
    </citation>
    <scope>NUCLEOTIDE SEQUENCE</scope>
    <source>
        <strain evidence="2">ChiSjej2B20-11307</strain>
    </source>
</reference>
<dbReference type="InterPro" id="IPR036390">
    <property type="entry name" value="WH_DNA-bd_sf"/>
</dbReference>
<evidence type="ECO:0000313" key="3">
    <source>
        <dbReference type="Proteomes" id="UP000824223"/>
    </source>
</evidence>
<dbReference type="PROSITE" id="PS51197">
    <property type="entry name" value="HTH_RRF2_2"/>
    <property type="match status" value="1"/>
</dbReference>
<dbReference type="PROSITE" id="PS01332">
    <property type="entry name" value="HTH_RRF2_1"/>
    <property type="match status" value="1"/>
</dbReference>
<dbReference type="GO" id="GO:0003677">
    <property type="term" value="F:DNA binding"/>
    <property type="evidence" value="ECO:0007669"/>
    <property type="project" value="UniProtKB-KW"/>
</dbReference>
<dbReference type="GO" id="GO:0003700">
    <property type="term" value="F:DNA-binding transcription factor activity"/>
    <property type="evidence" value="ECO:0007669"/>
    <property type="project" value="TreeGrafter"/>
</dbReference>